<dbReference type="OrthoDB" id="9785375at2"/>
<organism evidence="1 2">
    <name type="scientific">Hymenobacter gummosus</name>
    <dbReference type="NCBI Taxonomy" id="1776032"/>
    <lineage>
        <taxon>Bacteria</taxon>
        <taxon>Pseudomonadati</taxon>
        <taxon>Bacteroidota</taxon>
        <taxon>Cytophagia</taxon>
        <taxon>Cytophagales</taxon>
        <taxon>Hymenobacteraceae</taxon>
        <taxon>Hymenobacter</taxon>
    </lineage>
</organism>
<proteinExistence type="predicted"/>
<name>A0A3S0H8J7_9BACT</name>
<evidence type="ECO:0000313" key="1">
    <source>
        <dbReference type="EMBL" id="RTQ48952.1"/>
    </source>
</evidence>
<keyword evidence="1" id="KW-0808">Transferase</keyword>
<evidence type="ECO:0000313" key="2">
    <source>
        <dbReference type="Proteomes" id="UP000282184"/>
    </source>
</evidence>
<reference evidence="1 2" key="1">
    <citation type="submission" date="2018-12" db="EMBL/GenBank/DDBJ databases">
        <title>Hymenobacter gummosus sp. nov., isolated from a spring.</title>
        <authorList>
            <person name="Nie L."/>
        </authorList>
    </citation>
    <scope>NUCLEOTIDE SEQUENCE [LARGE SCALE GENOMIC DNA]</scope>
    <source>
        <strain evidence="1 2">KCTC 52166</strain>
    </source>
</reference>
<dbReference type="SUPFAM" id="SSF53448">
    <property type="entry name" value="Nucleotide-diphospho-sugar transferases"/>
    <property type="match status" value="1"/>
</dbReference>
<keyword evidence="2" id="KW-1185">Reference proteome</keyword>
<dbReference type="RefSeq" id="WP_126694028.1">
    <property type="nucleotide sequence ID" value="NZ_RXOF01000008.1"/>
</dbReference>
<gene>
    <name evidence="1" type="ORF">EJV47_15275</name>
</gene>
<dbReference type="InterPro" id="IPR029044">
    <property type="entry name" value="Nucleotide-diphossugar_trans"/>
</dbReference>
<dbReference type="AlphaFoldDB" id="A0A3S0H8J7"/>
<accession>A0A3S0H8J7</accession>
<dbReference type="GO" id="GO:0016740">
    <property type="term" value="F:transferase activity"/>
    <property type="evidence" value="ECO:0007669"/>
    <property type="project" value="UniProtKB-KW"/>
</dbReference>
<sequence>MTTTPTPDDLYQTPVLLLVFNRPDTTRQVLAALRRLRPARLYVAADGPRAHRPADAALCQQVRELVLAGVDWPCELRTRFSEVNLNCGLGPATAISWFFGHESEGIILEDDCLPTPAFFRFCAEMLSRYRHDTRVLHVGGNNFSREAQRPQPAGADSYYFSGQVNSWGWATWRRAWHLFDFHLGLWPELERRGQLRQLYPSALERRYWLPKFRALHTAPTPPDIWDYQWHFAVAAHAGLCIVPAVNLVRNIGFGQDATHTLHAGDSFADVPTAELRWPLQHPPTVLRDRPRDRQRFREFMLGRVWALLQRLPARLLPGRPATPAAAALPQPNLATGSAAPAPGLPNAAPAGLSATINLARS</sequence>
<comment type="caution">
    <text evidence="1">The sequence shown here is derived from an EMBL/GenBank/DDBJ whole genome shotgun (WGS) entry which is preliminary data.</text>
</comment>
<protein>
    <submittedName>
        <fullName evidence="1">Nucleotide-diphospho-sugar transferase</fullName>
    </submittedName>
</protein>
<dbReference type="Gene3D" id="3.90.550.10">
    <property type="entry name" value="Spore Coat Polysaccharide Biosynthesis Protein SpsA, Chain A"/>
    <property type="match status" value="1"/>
</dbReference>
<dbReference type="EMBL" id="RXOF01000008">
    <property type="protein sequence ID" value="RTQ48952.1"/>
    <property type="molecule type" value="Genomic_DNA"/>
</dbReference>
<dbReference type="Proteomes" id="UP000282184">
    <property type="component" value="Unassembled WGS sequence"/>
</dbReference>